<proteinExistence type="predicted"/>
<dbReference type="Proteomes" id="UP000799118">
    <property type="component" value="Unassembled WGS sequence"/>
</dbReference>
<protein>
    <submittedName>
        <fullName evidence="1">Uncharacterized protein</fullName>
    </submittedName>
</protein>
<reference evidence="1" key="1">
    <citation type="journal article" date="2019" name="Environ. Microbiol.">
        <title>Fungal ecological strategies reflected in gene transcription - a case study of two litter decomposers.</title>
        <authorList>
            <person name="Barbi F."/>
            <person name="Kohler A."/>
            <person name="Barry K."/>
            <person name="Baskaran P."/>
            <person name="Daum C."/>
            <person name="Fauchery L."/>
            <person name="Ihrmark K."/>
            <person name="Kuo A."/>
            <person name="LaButti K."/>
            <person name="Lipzen A."/>
            <person name="Morin E."/>
            <person name="Grigoriev I.V."/>
            <person name="Henrissat B."/>
            <person name="Lindahl B."/>
            <person name="Martin F."/>
        </authorList>
    </citation>
    <scope>NUCLEOTIDE SEQUENCE</scope>
    <source>
        <strain evidence="1">JB14</strain>
    </source>
</reference>
<evidence type="ECO:0000313" key="1">
    <source>
        <dbReference type="EMBL" id="KAE9403173.1"/>
    </source>
</evidence>
<organism evidence="1 2">
    <name type="scientific">Gymnopus androsaceus JB14</name>
    <dbReference type="NCBI Taxonomy" id="1447944"/>
    <lineage>
        <taxon>Eukaryota</taxon>
        <taxon>Fungi</taxon>
        <taxon>Dikarya</taxon>
        <taxon>Basidiomycota</taxon>
        <taxon>Agaricomycotina</taxon>
        <taxon>Agaricomycetes</taxon>
        <taxon>Agaricomycetidae</taxon>
        <taxon>Agaricales</taxon>
        <taxon>Marasmiineae</taxon>
        <taxon>Omphalotaceae</taxon>
        <taxon>Gymnopus</taxon>
    </lineage>
</organism>
<gene>
    <name evidence="1" type="ORF">BT96DRAFT_497883</name>
</gene>
<sequence length="89" mass="10019">MSIDSDTSFSLQHDPVSMKCPGVSSGLLTFNYPSMLHTIAPKKYPFRSYQEVRIGNSDPIQYIRALSCRNKCASSAGRETTCIPFRRQQ</sequence>
<evidence type="ECO:0000313" key="2">
    <source>
        <dbReference type="Proteomes" id="UP000799118"/>
    </source>
</evidence>
<dbReference type="EMBL" id="ML769427">
    <property type="protein sequence ID" value="KAE9403173.1"/>
    <property type="molecule type" value="Genomic_DNA"/>
</dbReference>
<name>A0A6A4HZG8_9AGAR</name>
<dbReference type="AlphaFoldDB" id="A0A6A4HZG8"/>
<keyword evidence="2" id="KW-1185">Reference proteome</keyword>
<accession>A0A6A4HZG8</accession>